<sequence>MSRLKAVKVRRLLVLLSLAGLHSASQAIDFSYSGFGNISAGKVFSATGLETGFPDNNKWKCPCYIADYSHGSVYESRWSIAPESRFGLQGIANFSDNFSFTGQLMARHAAGDPELVIEQAFFSYNLSPKWTLQVGRKRLPLFFYSDFQDVAFAYNWARVPPDVYGWPVVNYNGANLTFRDDIGGWAVKSSAYFGQEHSKEVPIAKLGDPSRVDVEWDNMYGVDLELNRDWFTLRAAVNKSKQRRLSMGPTGMVQFSPDPLVFGKSSPQTYSSLSMNVDKDNLIVRSEFSRVNASPARGSYRGYLIGAGYRFGEFLPMLTISRLNAYGSSGAAEEIDRNIGISLRYQLSDSSALKLQLDRSRWDFLNGTDNTRKLATVSYDFTF</sequence>
<evidence type="ECO:0000313" key="2">
    <source>
        <dbReference type="EMBL" id="MBC3876020.1"/>
    </source>
</evidence>
<evidence type="ECO:0008006" key="4">
    <source>
        <dbReference type="Google" id="ProtNLM"/>
    </source>
</evidence>
<keyword evidence="1" id="KW-0732">Signal</keyword>
<dbReference type="EMBL" id="JACOGA010000030">
    <property type="protein sequence ID" value="MBC3876020.1"/>
    <property type="molecule type" value="Genomic_DNA"/>
</dbReference>
<keyword evidence="3" id="KW-1185">Reference proteome</keyword>
<organism evidence="2 3">
    <name type="scientific">Undibacterium flavidum</name>
    <dbReference type="NCBI Taxonomy" id="2762297"/>
    <lineage>
        <taxon>Bacteria</taxon>
        <taxon>Pseudomonadati</taxon>
        <taxon>Pseudomonadota</taxon>
        <taxon>Betaproteobacteria</taxon>
        <taxon>Burkholderiales</taxon>
        <taxon>Oxalobacteraceae</taxon>
        <taxon>Undibacterium</taxon>
    </lineage>
</organism>
<feature type="chain" id="PRO_5045950439" description="Porin" evidence="1">
    <location>
        <begin position="28"/>
        <end position="383"/>
    </location>
</feature>
<dbReference type="SUPFAM" id="SSF56935">
    <property type="entry name" value="Porins"/>
    <property type="match status" value="1"/>
</dbReference>
<feature type="signal peptide" evidence="1">
    <location>
        <begin position="1"/>
        <end position="27"/>
    </location>
</feature>
<evidence type="ECO:0000256" key="1">
    <source>
        <dbReference type="SAM" id="SignalP"/>
    </source>
</evidence>
<gene>
    <name evidence="2" type="ORF">H8K55_20695</name>
</gene>
<accession>A0ABR6YHF6</accession>
<name>A0ABR6YHF6_9BURK</name>
<dbReference type="InterPro" id="IPR023614">
    <property type="entry name" value="Porin_dom_sf"/>
</dbReference>
<protein>
    <recommendedName>
        <fullName evidence="4">Porin</fullName>
    </recommendedName>
</protein>
<proteinExistence type="predicted"/>
<dbReference type="Gene3D" id="2.40.160.10">
    <property type="entry name" value="Porin"/>
    <property type="match status" value="1"/>
</dbReference>
<dbReference type="RefSeq" id="WP_186944079.1">
    <property type="nucleotide sequence ID" value="NZ_JACOGA010000030.1"/>
</dbReference>
<dbReference type="Proteomes" id="UP000624279">
    <property type="component" value="Unassembled WGS sequence"/>
</dbReference>
<comment type="caution">
    <text evidence="2">The sequence shown here is derived from an EMBL/GenBank/DDBJ whole genome shotgun (WGS) entry which is preliminary data.</text>
</comment>
<reference evidence="2 3" key="1">
    <citation type="submission" date="2020-08" db="EMBL/GenBank/DDBJ databases">
        <title>Novel species isolated from subtropical streams in China.</title>
        <authorList>
            <person name="Lu H."/>
        </authorList>
    </citation>
    <scope>NUCLEOTIDE SEQUENCE [LARGE SCALE GENOMIC DNA]</scope>
    <source>
        <strain evidence="2 3">LX15W</strain>
    </source>
</reference>
<evidence type="ECO:0000313" key="3">
    <source>
        <dbReference type="Proteomes" id="UP000624279"/>
    </source>
</evidence>